<feature type="transmembrane region" description="Helical" evidence="2">
    <location>
        <begin position="305"/>
        <end position="332"/>
    </location>
</feature>
<feature type="transmembrane region" description="Helical" evidence="2">
    <location>
        <begin position="261"/>
        <end position="285"/>
    </location>
</feature>
<feature type="transmembrane region" description="Helical" evidence="2">
    <location>
        <begin position="223"/>
        <end position="240"/>
    </location>
</feature>
<keyword evidence="2" id="KW-0812">Transmembrane</keyword>
<dbReference type="Proteomes" id="UP000727490">
    <property type="component" value="Unassembled WGS sequence"/>
</dbReference>
<dbReference type="AlphaFoldDB" id="A0A951IVV5"/>
<feature type="transmembrane region" description="Helical" evidence="2">
    <location>
        <begin position="146"/>
        <end position="169"/>
    </location>
</feature>
<reference evidence="3 4" key="1">
    <citation type="journal article" date="2020" name="Syst. Appl. Microbiol.">
        <title>Arthrospiribacter ruber gen. nov., sp. nov., a novel bacterium isolated from Arthrospira cultures.</title>
        <authorList>
            <person name="Waleron M."/>
            <person name="Misztak A."/>
            <person name="Waleron M.M."/>
            <person name="Furmaniak M."/>
            <person name="Mrozik A."/>
            <person name="Waleron K."/>
        </authorList>
    </citation>
    <scope>NUCLEOTIDE SEQUENCE [LARGE SCALE GENOMIC DNA]</scope>
    <source>
        <strain evidence="3 4">DPMB0001</strain>
    </source>
</reference>
<feature type="transmembrane region" description="Helical" evidence="2">
    <location>
        <begin position="411"/>
        <end position="429"/>
    </location>
</feature>
<feature type="transmembrane region" description="Helical" evidence="2">
    <location>
        <begin position="115"/>
        <end position="140"/>
    </location>
</feature>
<feature type="transmembrane region" description="Helical" evidence="2">
    <location>
        <begin position="353"/>
        <end position="373"/>
    </location>
</feature>
<keyword evidence="2" id="KW-0472">Membrane</keyword>
<protein>
    <submittedName>
        <fullName evidence="3">Sodium:solute symporter</fullName>
    </submittedName>
</protein>
<gene>
    <name evidence="3" type="ORF">EGN73_10445</name>
</gene>
<evidence type="ECO:0000256" key="1">
    <source>
        <dbReference type="RuleBase" id="RU362091"/>
    </source>
</evidence>
<feature type="transmembrane region" description="Helical" evidence="2">
    <location>
        <begin position="379"/>
        <end position="404"/>
    </location>
</feature>
<dbReference type="GO" id="GO:0022857">
    <property type="term" value="F:transmembrane transporter activity"/>
    <property type="evidence" value="ECO:0007669"/>
    <property type="project" value="InterPro"/>
</dbReference>
<dbReference type="RefSeq" id="WP_219289198.1">
    <property type="nucleotide sequence ID" value="NZ_RPHB01000004.1"/>
</dbReference>
<accession>A0A951IVV5</accession>
<name>A0A951IVV5_9BACT</name>
<evidence type="ECO:0000313" key="3">
    <source>
        <dbReference type="EMBL" id="MBW3468230.1"/>
    </source>
</evidence>
<comment type="caution">
    <text evidence="3">The sequence shown here is derived from an EMBL/GenBank/DDBJ whole genome shotgun (WGS) entry which is preliminary data.</text>
</comment>
<dbReference type="InterPro" id="IPR050277">
    <property type="entry name" value="Sodium:Solute_Symporter"/>
</dbReference>
<feature type="transmembrane region" description="Helical" evidence="2">
    <location>
        <begin position="6"/>
        <end position="24"/>
    </location>
</feature>
<feature type="transmembrane region" description="Helical" evidence="2">
    <location>
        <begin position="435"/>
        <end position="454"/>
    </location>
</feature>
<feature type="transmembrane region" description="Helical" evidence="2">
    <location>
        <begin position="181"/>
        <end position="203"/>
    </location>
</feature>
<dbReference type="EMBL" id="RPHB01000004">
    <property type="protein sequence ID" value="MBW3468230.1"/>
    <property type="molecule type" value="Genomic_DNA"/>
</dbReference>
<keyword evidence="2" id="KW-1133">Transmembrane helix</keyword>
<evidence type="ECO:0000256" key="2">
    <source>
        <dbReference type="SAM" id="Phobius"/>
    </source>
</evidence>
<dbReference type="PROSITE" id="PS50283">
    <property type="entry name" value="NA_SOLUT_SYMP_3"/>
    <property type="match status" value="1"/>
</dbReference>
<organism evidence="3 4">
    <name type="scientific">Arthrospiribacter ruber</name>
    <dbReference type="NCBI Taxonomy" id="2487934"/>
    <lineage>
        <taxon>Bacteria</taxon>
        <taxon>Pseudomonadati</taxon>
        <taxon>Bacteroidota</taxon>
        <taxon>Cytophagia</taxon>
        <taxon>Cytophagales</taxon>
        <taxon>Cyclobacteriaceae</taxon>
        <taxon>Arthrospiribacter</taxon>
    </lineage>
</organism>
<comment type="similarity">
    <text evidence="1">Belongs to the sodium:solute symporter (SSF) (TC 2.A.21) family.</text>
</comment>
<dbReference type="InterPro" id="IPR001734">
    <property type="entry name" value="Na/solute_symporter"/>
</dbReference>
<feature type="transmembrane region" description="Helical" evidence="2">
    <location>
        <begin position="76"/>
        <end position="94"/>
    </location>
</feature>
<evidence type="ECO:0000313" key="4">
    <source>
        <dbReference type="Proteomes" id="UP000727490"/>
    </source>
</evidence>
<sequence length="472" mass="52033">MLLTAIIIYILITVAIGAWSSKLVKNSNDFVLAGRQLPLFLSASALFATWFGSETIFGASSEYLDHGLLGVIEDPFGGALCLILFGMFYLRPMYRMNVLTIGDVYKKIFGKRVEFFASIFMIPPYFGYVAAQLVALSLIFTSISDISISSGIVLSAGIVVFYTFLGGMWAISITDFIQTTLIVVGLIWVAVLVTQKAGGIMPILESAPEGSFTFFPEPKPTAWINYFGAWAILGLGSIPSQDIYQRVMSAKSEKVAIRSTYLAGTFYVTIGLLPLFIALAAKYLYPEIYLENKQLLLPEMVLRHSGIHVQILFFGALISAIMSTTSSGLLAPSAIISENLIRPYFGKKLKDRHFLWILRINIISVAIIATWMAQWKTNIYELVAGASILMLVSLFVPLTAGLYWKKASEMGALMSIVFGMISFLALSAYELPFYPHIPALLISAIFMVLGSYVFPNKKITHVSVSQTHITPK</sequence>
<dbReference type="PANTHER" id="PTHR48086">
    <property type="entry name" value="SODIUM/PROLINE SYMPORTER-RELATED"/>
    <property type="match status" value="1"/>
</dbReference>
<dbReference type="GO" id="GO:0005886">
    <property type="term" value="C:plasma membrane"/>
    <property type="evidence" value="ECO:0007669"/>
    <property type="project" value="TreeGrafter"/>
</dbReference>
<dbReference type="PANTHER" id="PTHR48086:SF7">
    <property type="entry name" value="SODIUM-SOLUTE SYMPORTER-RELATED"/>
    <property type="match status" value="1"/>
</dbReference>
<dbReference type="Pfam" id="PF00474">
    <property type="entry name" value="SSF"/>
    <property type="match status" value="1"/>
</dbReference>
<proteinExistence type="inferred from homology"/>
<keyword evidence="4" id="KW-1185">Reference proteome</keyword>
<feature type="transmembrane region" description="Helical" evidence="2">
    <location>
        <begin position="36"/>
        <end position="56"/>
    </location>
</feature>
<dbReference type="CDD" id="cd11474">
    <property type="entry name" value="SLC5sbd_CHT"/>
    <property type="match status" value="1"/>
</dbReference>